<dbReference type="CDD" id="cd01638">
    <property type="entry name" value="CysQ"/>
    <property type="match status" value="1"/>
</dbReference>
<comment type="catalytic activity">
    <reaction evidence="1 4">
        <text>adenosine 3',5'-bisphosphate + H2O = AMP + phosphate</text>
        <dbReference type="Rhea" id="RHEA:10040"/>
        <dbReference type="ChEBI" id="CHEBI:15377"/>
        <dbReference type="ChEBI" id="CHEBI:43474"/>
        <dbReference type="ChEBI" id="CHEBI:58343"/>
        <dbReference type="ChEBI" id="CHEBI:456215"/>
        <dbReference type="EC" id="3.1.3.7"/>
    </reaction>
</comment>
<gene>
    <name evidence="4 5" type="primary">cysQ</name>
    <name evidence="5" type="ORF">EYC98_01265</name>
</gene>
<protein>
    <recommendedName>
        <fullName evidence="4">3'(2'),5'-bisphosphate nucleotidase CysQ</fullName>
        <ecNumber evidence="4">3.1.3.7</ecNumber>
    </recommendedName>
    <alternativeName>
        <fullName evidence="4">3'(2'),5-bisphosphonucleoside 3'(2')-phosphohydrolase</fullName>
    </alternativeName>
    <alternativeName>
        <fullName evidence="4">3'-phosphoadenosine 5'-phosphate phosphatase</fullName>
        <shortName evidence="4">PAP phosphatase</shortName>
    </alternativeName>
</protein>
<feature type="binding site" evidence="4">
    <location>
        <position position="93"/>
    </location>
    <ligand>
        <name>Mg(2+)</name>
        <dbReference type="ChEBI" id="CHEBI:18420"/>
        <label>1</label>
    </ligand>
</feature>
<comment type="subcellular location">
    <subcellularLocation>
        <location evidence="4">Cell inner membrane</location>
        <topology evidence="4">Peripheral membrane protein</topology>
        <orientation evidence="4">Cytoplasmic side</orientation>
    </subcellularLocation>
</comment>
<dbReference type="EMBL" id="SHNN01000001">
    <property type="protein sequence ID" value="MCX2979484.1"/>
    <property type="molecule type" value="Genomic_DNA"/>
</dbReference>
<dbReference type="Pfam" id="PF00459">
    <property type="entry name" value="Inositol_P"/>
    <property type="match status" value="1"/>
</dbReference>
<keyword evidence="4" id="KW-0472">Membrane</keyword>
<evidence type="ECO:0000256" key="4">
    <source>
        <dbReference type="HAMAP-Rule" id="MF_02095"/>
    </source>
</evidence>
<dbReference type="SUPFAM" id="SSF56655">
    <property type="entry name" value="Carbohydrate phosphatase"/>
    <property type="match status" value="1"/>
</dbReference>
<comment type="function">
    <text evidence="4">Converts adenosine-3',5'-bisphosphate (PAP) to AMP.</text>
</comment>
<dbReference type="Gene3D" id="3.30.540.10">
    <property type="entry name" value="Fructose-1,6-Bisphosphatase, subunit A, domain 1"/>
    <property type="match status" value="1"/>
</dbReference>
<dbReference type="HAMAP" id="MF_02095">
    <property type="entry name" value="CysQ"/>
    <property type="match status" value="1"/>
</dbReference>
<feature type="binding site" evidence="4">
    <location>
        <position position="71"/>
    </location>
    <ligand>
        <name>substrate</name>
    </ligand>
</feature>
<keyword evidence="3 4" id="KW-0460">Magnesium</keyword>
<evidence type="ECO:0000256" key="2">
    <source>
        <dbReference type="ARBA" id="ARBA00022723"/>
    </source>
</evidence>
<feature type="binding site" evidence="4">
    <location>
        <position position="221"/>
    </location>
    <ligand>
        <name>substrate</name>
    </ligand>
</feature>
<organism evidence="5 6">
    <name type="scientific">Candidatus Litorirhabdus singularis</name>
    <dbReference type="NCBI Taxonomy" id="2518993"/>
    <lineage>
        <taxon>Bacteria</taxon>
        <taxon>Pseudomonadati</taxon>
        <taxon>Pseudomonadota</taxon>
        <taxon>Gammaproteobacteria</taxon>
        <taxon>Cellvibrionales</taxon>
        <taxon>Halieaceae</taxon>
        <taxon>Candidatus Litorirhabdus</taxon>
    </lineage>
</organism>
<dbReference type="PANTHER" id="PTHR43028">
    <property type="entry name" value="3'(2'),5'-BISPHOSPHATE NUCLEOTIDASE 1"/>
    <property type="match status" value="1"/>
</dbReference>
<dbReference type="InterPro" id="IPR006240">
    <property type="entry name" value="CysQ"/>
</dbReference>
<evidence type="ECO:0000256" key="3">
    <source>
        <dbReference type="ARBA" id="ARBA00022842"/>
    </source>
</evidence>
<keyword evidence="4" id="KW-0997">Cell inner membrane</keyword>
<feature type="binding site" evidence="4">
    <location>
        <position position="91"/>
    </location>
    <ligand>
        <name>Mg(2+)</name>
        <dbReference type="ChEBI" id="CHEBI:18420"/>
        <label>1</label>
    </ligand>
</feature>
<accession>A0ABT3TDG3</accession>
<feature type="binding site" evidence="4">
    <location>
        <position position="91"/>
    </location>
    <ligand>
        <name>Mg(2+)</name>
        <dbReference type="ChEBI" id="CHEBI:18420"/>
        <label>2</label>
    </ligand>
</feature>
<dbReference type="GO" id="GO:0008441">
    <property type="term" value="F:3'(2'),5'-bisphosphate nucleotidase activity"/>
    <property type="evidence" value="ECO:0007669"/>
    <property type="project" value="UniProtKB-EC"/>
</dbReference>
<feature type="binding site" evidence="4">
    <location>
        <position position="94"/>
    </location>
    <ligand>
        <name>Mg(2+)</name>
        <dbReference type="ChEBI" id="CHEBI:18420"/>
        <label>2</label>
    </ligand>
</feature>
<comment type="similarity">
    <text evidence="4">Belongs to the inositol monophosphatase superfamily. CysQ family.</text>
</comment>
<comment type="caution">
    <text evidence="5">The sequence shown here is derived from an EMBL/GenBank/DDBJ whole genome shotgun (WGS) entry which is preliminary data.</text>
</comment>
<feature type="binding site" evidence="4">
    <location>
        <begin position="93"/>
        <end position="96"/>
    </location>
    <ligand>
        <name>substrate</name>
    </ligand>
</feature>
<proteinExistence type="inferred from homology"/>
<dbReference type="Gene3D" id="3.40.190.80">
    <property type="match status" value="1"/>
</dbReference>
<dbReference type="Proteomes" id="UP001143362">
    <property type="component" value="Unassembled WGS sequence"/>
</dbReference>
<keyword evidence="4" id="KW-1003">Cell membrane</keyword>
<feature type="binding site" evidence="4">
    <location>
        <position position="71"/>
    </location>
    <ligand>
        <name>Mg(2+)</name>
        <dbReference type="ChEBI" id="CHEBI:18420"/>
        <label>1</label>
    </ligand>
</feature>
<dbReference type="InterPro" id="IPR050725">
    <property type="entry name" value="CysQ/Inositol_MonoPase"/>
</dbReference>
<dbReference type="NCBIfam" id="TIGR01331">
    <property type="entry name" value="bisphos_cysQ"/>
    <property type="match status" value="1"/>
</dbReference>
<dbReference type="RefSeq" id="WP_279243485.1">
    <property type="nucleotide sequence ID" value="NZ_SHNN01000001.1"/>
</dbReference>
<keyword evidence="6" id="KW-1185">Reference proteome</keyword>
<dbReference type="InterPro" id="IPR020583">
    <property type="entry name" value="Inositol_monoP_metal-BS"/>
</dbReference>
<reference evidence="5" key="1">
    <citation type="submission" date="2019-02" db="EMBL/GenBank/DDBJ databases">
        <authorList>
            <person name="Li S.-H."/>
        </authorList>
    </citation>
    <scope>NUCLEOTIDE SEQUENCE</scope>
    <source>
        <strain evidence="5">IMCC14734</strain>
    </source>
</reference>
<feature type="binding site" evidence="4">
    <location>
        <position position="221"/>
    </location>
    <ligand>
        <name>Mg(2+)</name>
        <dbReference type="ChEBI" id="CHEBI:18420"/>
        <label>2</label>
    </ligand>
</feature>
<evidence type="ECO:0000256" key="1">
    <source>
        <dbReference type="ARBA" id="ARBA00001625"/>
    </source>
</evidence>
<dbReference type="EC" id="3.1.3.7" evidence="4"/>
<keyword evidence="4 5" id="KW-0378">Hydrolase</keyword>
<dbReference type="InterPro" id="IPR000760">
    <property type="entry name" value="Inositol_monophosphatase-like"/>
</dbReference>
<keyword evidence="2 4" id="KW-0479">Metal-binding</keyword>
<dbReference type="PROSITE" id="PS00629">
    <property type="entry name" value="IMP_1"/>
    <property type="match status" value="1"/>
</dbReference>
<name>A0ABT3TDG3_9GAMM</name>
<comment type="cofactor">
    <cofactor evidence="4">
        <name>Mg(2+)</name>
        <dbReference type="ChEBI" id="CHEBI:18420"/>
    </cofactor>
</comment>
<evidence type="ECO:0000313" key="5">
    <source>
        <dbReference type="EMBL" id="MCX2979484.1"/>
    </source>
</evidence>
<dbReference type="PANTHER" id="PTHR43028:SF5">
    <property type="entry name" value="3'(2'),5'-BISPHOSPHATE NUCLEOTIDASE 1"/>
    <property type="match status" value="1"/>
</dbReference>
<sequence>MSLPVPDHEFAEPLRQLCQLAAAAIMQHYHSDSAADHSVKDDASPLTAADMAAHDILLEGLADFGLPVLSEESAEDIQAQRRQWSRYWLVDPLDGTKEFLSRTDEFTVNIALVEAHTAVLGVVAVPVAGTVYFGAAGAGAWCWSEDQWRPLRTRPLQASQPVDVLTSRRHRDAALDYYLANIESEGYQARRSYAGSALKFVQLATGEGDCYPRFSPCCEWDTGAGQALVEAAGGAVVDLNGRPLDYNARDSLFSPNFVAVADPQQPLWASLLDRQRAHPGVN</sequence>
<dbReference type="PRINTS" id="PR00377">
    <property type="entry name" value="IMPHPHTASES"/>
</dbReference>
<evidence type="ECO:0000313" key="6">
    <source>
        <dbReference type="Proteomes" id="UP001143362"/>
    </source>
</evidence>